<name>A0A1X2II42_9FUNG</name>
<dbReference type="AlphaFoldDB" id="A0A1X2II42"/>
<keyword evidence="3" id="KW-0862">Zinc</keyword>
<keyword evidence="6" id="KW-0804">Transcription</keyword>
<evidence type="ECO:0000256" key="2">
    <source>
        <dbReference type="ARBA" id="ARBA00022723"/>
    </source>
</evidence>
<feature type="compositionally biased region" description="Low complexity" evidence="8">
    <location>
        <begin position="95"/>
        <end position="106"/>
    </location>
</feature>
<evidence type="ECO:0000259" key="9">
    <source>
        <dbReference type="PROSITE" id="PS50048"/>
    </source>
</evidence>
<feature type="region of interest" description="Disordered" evidence="8">
    <location>
        <begin position="93"/>
        <end position="122"/>
    </location>
</feature>
<comment type="subcellular location">
    <subcellularLocation>
        <location evidence="1">Nucleus</location>
    </subcellularLocation>
</comment>
<dbReference type="GO" id="GO:0003677">
    <property type="term" value="F:DNA binding"/>
    <property type="evidence" value="ECO:0007669"/>
    <property type="project" value="UniProtKB-KW"/>
</dbReference>
<dbReference type="GO" id="GO:0000981">
    <property type="term" value="F:DNA-binding transcription factor activity, RNA polymerase II-specific"/>
    <property type="evidence" value="ECO:0007669"/>
    <property type="project" value="InterPro"/>
</dbReference>
<comment type="caution">
    <text evidence="10">The sequence shown here is derived from an EMBL/GenBank/DDBJ whole genome shotgun (WGS) entry which is preliminary data.</text>
</comment>
<feature type="compositionally biased region" description="Low complexity" evidence="8">
    <location>
        <begin position="155"/>
        <end position="173"/>
    </location>
</feature>
<proteinExistence type="predicted"/>
<accession>A0A1X2II42</accession>
<organism evidence="10 11">
    <name type="scientific">Absidia repens</name>
    <dbReference type="NCBI Taxonomy" id="90262"/>
    <lineage>
        <taxon>Eukaryota</taxon>
        <taxon>Fungi</taxon>
        <taxon>Fungi incertae sedis</taxon>
        <taxon>Mucoromycota</taxon>
        <taxon>Mucoromycotina</taxon>
        <taxon>Mucoromycetes</taxon>
        <taxon>Mucorales</taxon>
        <taxon>Cunninghamellaceae</taxon>
        <taxon>Absidia</taxon>
    </lineage>
</organism>
<protein>
    <recommendedName>
        <fullName evidence="9">Zn(2)-C6 fungal-type domain-containing protein</fullName>
    </recommendedName>
</protein>
<dbReference type="PROSITE" id="PS50048">
    <property type="entry name" value="ZN2_CY6_FUNGAL_2"/>
    <property type="match status" value="1"/>
</dbReference>
<feature type="compositionally biased region" description="Low complexity" evidence="8">
    <location>
        <begin position="442"/>
        <end position="452"/>
    </location>
</feature>
<evidence type="ECO:0000313" key="11">
    <source>
        <dbReference type="Proteomes" id="UP000193560"/>
    </source>
</evidence>
<evidence type="ECO:0000313" key="10">
    <source>
        <dbReference type="EMBL" id="ORZ17029.1"/>
    </source>
</evidence>
<dbReference type="OrthoDB" id="2369992at2759"/>
<dbReference type="EMBL" id="MCGE01000010">
    <property type="protein sequence ID" value="ORZ17029.1"/>
    <property type="molecule type" value="Genomic_DNA"/>
</dbReference>
<dbReference type="InterPro" id="IPR051615">
    <property type="entry name" value="Transcr_Regulatory_Elem"/>
</dbReference>
<dbReference type="InterPro" id="IPR036864">
    <property type="entry name" value="Zn2-C6_fun-type_DNA-bd_sf"/>
</dbReference>
<gene>
    <name evidence="10" type="ORF">BCR42DRAFT_490964</name>
</gene>
<reference evidence="10 11" key="1">
    <citation type="submission" date="2016-07" db="EMBL/GenBank/DDBJ databases">
        <title>Pervasive Adenine N6-methylation of Active Genes in Fungi.</title>
        <authorList>
            <consortium name="DOE Joint Genome Institute"/>
            <person name="Mondo S.J."/>
            <person name="Dannebaum R.O."/>
            <person name="Kuo R.C."/>
            <person name="Labutti K."/>
            <person name="Haridas S."/>
            <person name="Kuo A."/>
            <person name="Salamov A."/>
            <person name="Ahrendt S.R."/>
            <person name="Lipzen A."/>
            <person name="Sullivan W."/>
            <person name="Andreopoulos W.B."/>
            <person name="Clum A."/>
            <person name="Lindquist E."/>
            <person name="Daum C."/>
            <person name="Ramamoorthy G.K."/>
            <person name="Gryganskyi A."/>
            <person name="Culley D."/>
            <person name="Magnuson J.K."/>
            <person name="James T.Y."/>
            <person name="O'Malley M.A."/>
            <person name="Stajich J.E."/>
            <person name="Spatafora J.W."/>
            <person name="Visel A."/>
            <person name="Grigoriev I.V."/>
        </authorList>
    </citation>
    <scope>NUCLEOTIDE SEQUENCE [LARGE SCALE GENOMIC DNA]</scope>
    <source>
        <strain evidence="10 11">NRRL 1336</strain>
    </source>
</reference>
<dbReference type="CDD" id="cd12148">
    <property type="entry name" value="fungal_TF_MHR"/>
    <property type="match status" value="1"/>
</dbReference>
<evidence type="ECO:0000256" key="5">
    <source>
        <dbReference type="ARBA" id="ARBA00023125"/>
    </source>
</evidence>
<evidence type="ECO:0000256" key="7">
    <source>
        <dbReference type="ARBA" id="ARBA00023242"/>
    </source>
</evidence>
<evidence type="ECO:0000256" key="4">
    <source>
        <dbReference type="ARBA" id="ARBA00023015"/>
    </source>
</evidence>
<evidence type="ECO:0000256" key="1">
    <source>
        <dbReference type="ARBA" id="ARBA00004123"/>
    </source>
</evidence>
<feature type="domain" description="Zn(2)-C6 fungal-type" evidence="9">
    <location>
        <begin position="16"/>
        <end position="46"/>
    </location>
</feature>
<sequence length="792" mass="89307">MPVDIPDKKRTKRVKPCQRCKTLRRKCDRPSATEPCLRCRKHKQDCLNDGGPKETEDDSIDGNFDLQQLSLEVASLKNSLQHMERTLQQGRPAMTTTTTPVTATTDTKPDLSSWNPWEQHDSTTEQDQHTYSFYINSDPLSSSLQLSPLTAYSSAPSSSLSTCSNNSSQNSTTNEDEDYQWDLTLVNGKLQLETPILTLNELLAYGNALQRYLSPFAGVFDNTSFLFEMTQPQSLVPMVIQVVSWAPASSLGYVRNNTSMMDKYRFVLKRHDPAVLLAANNKEPPISCIDDLVHHFLICLNILMPMVHGSSFRAEYETLVRLNPTQHVLTMAICAAMCTSTCTHIPYDVYERRILADYFYQRAIDLLGNSFDDPDKRLETVIAINILSHYQQMTLRMAEGRKWCAIGFMIMKDLQREYKSHPDWPSSTTSTETVTKDNDIGSPDSTTTYHSSSPPPPSSHGMPSTSGSESLILADLAPITTDKNLALFSRHYIMSIFNQKFCDLILDHNPLLRETLDSQPIFYIEDEDELTRSFIGVYNKGLQLIIHPVVVGLKEQMQRMHLGEKAKVTLELILRFDQVYRDWCQSLPPHFRLWDQDPLDISCRSLAAKCRDPVKLFVYIVALTQKVEANLTVAKPSNQSAISQGGTYELVRAIQERALNEAFECTESLMVAIRNLEANKLHCVFSSDMLITLSDLLCRLAASSSPSVKKGAKQNLMETLRELRQSKFMKGNLVPPGLSPLQLLDTHNTASLSSASNELSQDIMEMYSDYTIPCFAFGYDILRKASLDSDVQ</sequence>
<evidence type="ECO:0000256" key="8">
    <source>
        <dbReference type="SAM" id="MobiDB-lite"/>
    </source>
</evidence>
<keyword evidence="2" id="KW-0479">Metal-binding</keyword>
<evidence type="ECO:0000256" key="6">
    <source>
        <dbReference type="ARBA" id="ARBA00023163"/>
    </source>
</evidence>
<dbReference type="GO" id="GO:0005634">
    <property type="term" value="C:nucleus"/>
    <property type="evidence" value="ECO:0007669"/>
    <property type="project" value="UniProtKB-SubCell"/>
</dbReference>
<dbReference type="CDD" id="cd00067">
    <property type="entry name" value="GAL4"/>
    <property type="match status" value="1"/>
</dbReference>
<feature type="region of interest" description="Disordered" evidence="8">
    <location>
        <begin position="421"/>
        <end position="467"/>
    </location>
</feature>
<keyword evidence="11" id="KW-1185">Reference proteome</keyword>
<dbReference type="GO" id="GO:0008270">
    <property type="term" value="F:zinc ion binding"/>
    <property type="evidence" value="ECO:0007669"/>
    <property type="project" value="InterPro"/>
</dbReference>
<keyword evidence="7" id="KW-0539">Nucleus</keyword>
<dbReference type="PROSITE" id="PS00463">
    <property type="entry name" value="ZN2_CY6_FUNGAL_1"/>
    <property type="match status" value="1"/>
</dbReference>
<dbReference type="Proteomes" id="UP000193560">
    <property type="component" value="Unassembled WGS sequence"/>
</dbReference>
<dbReference type="SUPFAM" id="SSF57701">
    <property type="entry name" value="Zn2/Cys6 DNA-binding domain"/>
    <property type="match status" value="1"/>
</dbReference>
<keyword evidence="4" id="KW-0805">Transcription regulation</keyword>
<dbReference type="PANTHER" id="PTHR31313">
    <property type="entry name" value="TY1 ENHANCER ACTIVATOR"/>
    <property type="match status" value="1"/>
</dbReference>
<dbReference type="PANTHER" id="PTHR31313:SF81">
    <property type="entry name" value="TY1 ENHANCER ACTIVATOR"/>
    <property type="match status" value="1"/>
</dbReference>
<dbReference type="Gene3D" id="4.10.240.10">
    <property type="entry name" value="Zn(2)-C6 fungal-type DNA-binding domain"/>
    <property type="match status" value="1"/>
</dbReference>
<feature type="region of interest" description="Disordered" evidence="8">
    <location>
        <begin position="155"/>
        <end position="175"/>
    </location>
</feature>
<evidence type="ECO:0000256" key="3">
    <source>
        <dbReference type="ARBA" id="ARBA00022833"/>
    </source>
</evidence>
<dbReference type="InterPro" id="IPR001138">
    <property type="entry name" value="Zn2Cys6_DnaBD"/>
</dbReference>
<keyword evidence="5" id="KW-0238">DNA-binding</keyword>